<keyword evidence="3" id="KW-1185">Reference proteome</keyword>
<evidence type="ECO:0000313" key="3">
    <source>
        <dbReference type="Proteomes" id="UP001198402"/>
    </source>
</evidence>
<reference evidence="3" key="1">
    <citation type="submission" date="2023-07" db="EMBL/GenBank/DDBJ databases">
        <authorList>
            <person name="Yue Y."/>
        </authorList>
    </citation>
    <scope>NUCLEOTIDE SEQUENCE [LARGE SCALE GENOMIC DNA]</scope>
    <source>
        <strain evidence="3">2Y89</strain>
    </source>
</reference>
<feature type="transmembrane region" description="Helical" evidence="1">
    <location>
        <begin position="235"/>
        <end position="263"/>
    </location>
</feature>
<feature type="transmembrane region" description="Helical" evidence="1">
    <location>
        <begin position="38"/>
        <end position="55"/>
    </location>
</feature>
<keyword evidence="1" id="KW-1133">Transmembrane helix</keyword>
<sequence>MLGIINIIKYKKLPLVFIILSSILYLIFAYDLARTDTLKLLLLYVGLFVFAYLVIKSSGFYFRILVFASVLFRFLFLFAIPNLSQDFYRFIWDGQMILSGLNPYLSTPDYQMELGALTNFPNQLELYHGMGSLSASNYTNYPPLNQLCFVIANLFPGHSILNSIVGMRILIIGADLGTLYFGKKLLEKLNIPSNRIFWYILNPFIIIELTGNLHFEGVMVFFFVWSLYLLHCRKWIISAIILACSISIKLIPLMFLPLFFKWFKKENGKLNLKKLIKFYLVVGGTLILFFIPFFSMEFITNYSKTIGLWFGNFEFNGSIYYLAREIGYAITGYNEIAIITKIFPLISLSIILYFSFFRATHTITELATSMLLALSCYLFLSTTVHPWYLTTLIILSIFTAYRYALIWSVVIILSYFAYADIDYTENLWVLALEYLIVFSVFIWEVVLKKKIIF</sequence>
<dbReference type="RefSeq" id="WP_224476967.1">
    <property type="nucleotide sequence ID" value="NZ_JAIUJS010000001.1"/>
</dbReference>
<accession>A0ABS7XWJ9</accession>
<feature type="transmembrane region" description="Helical" evidence="1">
    <location>
        <begin position="362"/>
        <end position="380"/>
    </location>
</feature>
<feature type="transmembrane region" description="Helical" evidence="1">
    <location>
        <begin position="60"/>
        <end position="80"/>
    </location>
</feature>
<dbReference type="Proteomes" id="UP001198402">
    <property type="component" value="Unassembled WGS sequence"/>
</dbReference>
<comment type="caution">
    <text evidence="2">The sequence shown here is derived from an EMBL/GenBank/DDBJ whole genome shotgun (WGS) entry which is preliminary data.</text>
</comment>
<feature type="transmembrane region" description="Helical" evidence="1">
    <location>
        <begin position="428"/>
        <end position="447"/>
    </location>
</feature>
<name>A0ABS7XWJ9_9FLAO</name>
<keyword evidence="2" id="KW-0328">Glycosyltransferase</keyword>
<feature type="transmembrane region" description="Helical" evidence="1">
    <location>
        <begin position="392"/>
        <end position="416"/>
    </location>
</feature>
<dbReference type="Pfam" id="PF26314">
    <property type="entry name" value="MptA_B_family"/>
    <property type="match status" value="1"/>
</dbReference>
<keyword evidence="1" id="KW-0812">Transmembrane</keyword>
<feature type="transmembrane region" description="Helical" evidence="1">
    <location>
        <begin position="160"/>
        <end position="182"/>
    </location>
</feature>
<organism evidence="2 3">
    <name type="scientific">Winogradskyella vincentii</name>
    <dbReference type="NCBI Taxonomy" id="2877122"/>
    <lineage>
        <taxon>Bacteria</taxon>
        <taxon>Pseudomonadati</taxon>
        <taxon>Bacteroidota</taxon>
        <taxon>Flavobacteriia</taxon>
        <taxon>Flavobacteriales</taxon>
        <taxon>Flavobacteriaceae</taxon>
        <taxon>Winogradskyella</taxon>
    </lineage>
</organism>
<proteinExistence type="predicted"/>
<feature type="transmembrane region" description="Helical" evidence="1">
    <location>
        <begin position="306"/>
        <end position="323"/>
    </location>
</feature>
<keyword evidence="2" id="KW-0808">Transferase</keyword>
<feature type="transmembrane region" description="Helical" evidence="1">
    <location>
        <begin position="275"/>
        <end position="294"/>
    </location>
</feature>
<keyword evidence="1" id="KW-0472">Membrane</keyword>
<feature type="transmembrane region" description="Helical" evidence="1">
    <location>
        <begin position="12"/>
        <end position="32"/>
    </location>
</feature>
<dbReference type="EMBL" id="JAIUJS010000001">
    <property type="protein sequence ID" value="MCA0152026.1"/>
    <property type="molecule type" value="Genomic_DNA"/>
</dbReference>
<evidence type="ECO:0000256" key="1">
    <source>
        <dbReference type="SAM" id="Phobius"/>
    </source>
</evidence>
<feature type="transmembrane region" description="Helical" evidence="1">
    <location>
        <begin position="203"/>
        <end position="229"/>
    </location>
</feature>
<gene>
    <name evidence="2" type="ORF">LBV24_02280</name>
</gene>
<dbReference type="GO" id="GO:0016757">
    <property type="term" value="F:glycosyltransferase activity"/>
    <property type="evidence" value="ECO:0007669"/>
    <property type="project" value="UniProtKB-KW"/>
</dbReference>
<evidence type="ECO:0000313" key="2">
    <source>
        <dbReference type="EMBL" id="MCA0152026.1"/>
    </source>
</evidence>
<protein>
    <submittedName>
        <fullName evidence="2">Mannosyltransferase</fullName>
    </submittedName>
</protein>
<feature type="transmembrane region" description="Helical" evidence="1">
    <location>
        <begin position="335"/>
        <end position="356"/>
    </location>
</feature>